<sequence length="74" mass="8412">MVVQVAGPGGRPFWLPPSIPNLSCALMSHGRIQYECQLKKVDYEKQPICDVSIFAPYIYRRKSLTDTRICLVGR</sequence>
<protein>
    <submittedName>
        <fullName evidence="1">Uncharacterized protein</fullName>
    </submittedName>
</protein>
<evidence type="ECO:0000313" key="2">
    <source>
        <dbReference type="Proteomes" id="UP001176961"/>
    </source>
</evidence>
<organism evidence="1 2">
    <name type="scientific">Cylicocyclus nassatus</name>
    <name type="common">Nematode worm</name>
    <dbReference type="NCBI Taxonomy" id="53992"/>
    <lineage>
        <taxon>Eukaryota</taxon>
        <taxon>Metazoa</taxon>
        <taxon>Ecdysozoa</taxon>
        <taxon>Nematoda</taxon>
        <taxon>Chromadorea</taxon>
        <taxon>Rhabditida</taxon>
        <taxon>Rhabditina</taxon>
        <taxon>Rhabditomorpha</taxon>
        <taxon>Strongyloidea</taxon>
        <taxon>Strongylidae</taxon>
        <taxon>Cylicocyclus</taxon>
    </lineage>
</organism>
<name>A0AA36M269_CYLNA</name>
<dbReference type="EMBL" id="CATQJL010000112">
    <property type="protein sequence ID" value="CAJ0595998.1"/>
    <property type="molecule type" value="Genomic_DNA"/>
</dbReference>
<keyword evidence="2" id="KW-1185">Reference proteome</keyword>
<proteinExistence type="predicted"/>
<accession>A0AA36M269</accession>
<gene>
    <name evidence="1" type="ORF">CYNAS_LOCUS7981</name>
</gene>
<reference evidence="1" key="1">
    <citation type="submission" date="2023-07" db="EMBL/GenBank/DDBJ databases">
        <authorList>
            <consortium name="CYATHOMIX"/>
        </authorList>
    </citation>
    <scope>NUCLEOTIDE SEQUENCE</scope>
    <source>
        <strain evidence="1">N/A</strain>
    </source>
</reference>
<dbReference type="Proteomes" id="UP001176961">
    <property type="component" value="Unassembled WGS sequence"/>
</dbReference>
<evidence type="ECO:0000313" key="1">
    <source>
        <dbReference type="EMBL" id="CAJ0595998.1"/>
    </source>
</evidence>
<comment type="caution">
    <text evidence="1">The sequence shown here is derived from an EMBL/GenBank/DDBJ whole genome shotgun (WGS) entry which is preliminary data.</text>
</comment>
<dbReference type="AlphaFoldDB" id="A0AA36M269"/>